<dbReference type="InterPro" id="IPR045058">
    <property type="entry name" value="GIMA/IAN/Toc"/>
</dbReference>
<keyword evidence="3" id="KW-0342">GTP-binding</keyword>
<evidence type="ECO:0000313" key="5">
    <source>
        <dbReference type="Proteomes" id="UP001165740"/>
    </source>
</evidence>
<evidence type="ECO:0000256" key="2">
    <source>
        <dbReference type="ARBA" id="ARBA00022741"/>
    </source>
</evidence>
<organism evidence="5 6">
    <name type="scientific">Biomphalaria glabrata</name>
    <name type="common">Bloodfluke planorb</name>
    <name type="synonym">Freshwater snail</name>
    <dbReference type="NCBI Taxonomy" id="6526"/>
    <lineage>
        <taxon>Eukaryota</taxon>
        <taxon>Metazoa</taxon>
        <taxon>Spiralia</taxon>
        <taxon>Lophotrochozoa</taxon>
        <taxon>Mollusca</taxon>
        <taxon>Gastropoda</taxon>
        <taxon>Heterobranchia</taxon>
        <taxon>Euthyneura</taxon>
        <taxon>Panpulmonata</taxon>
        <taxon>Hygrophila</taxon>
        <taxon>Lymnaeoidea</taxon>
        <taxon>Planorbidae</taxon>
        <taxon>Biomphalaria</taxon>
    </lineage>
</organism>
<dbReference type="InterPro" id="IPR006703">
    <property type="entry name" value="G_AIG1"/>
</dbReference>
<dbReference type="PANTHER" id="PTHR10903">
    <property type="entry name" value="GTPASE, IMAP FAMILY MEMBER-RELATED"/>
    <property type="match status" value="1"/>
</dbReference>
<keyword evidence="2" id="KW-0547">Nucleotide-binding</keyword>
<evidence type="ECO:0000313" key="6">
    <source>
        <dbReference type="RefSeq" id="XP_013085771.2"/>
    </source>
</evidence>
<accession>A0A9U8EFM3</accession>
<feature type="domain" description="AIG1-type G" evidence="4">
    <location>
        <begin position="4"/>
        <end position="217"/>
    </location>
</feature>
<dbReference type="AlphaFoldDB" id="A0A9U8EFM3"/>
<dbReference type="RefSeq" id="XP_013085771.2">
    <property type="nucleotide sequence ID" value="XM_013230317.2"/>
</dbReference>
<proteinExistence type="inferred from homology"/>
<evidence type="ECO:0000259" key="4">
    <source>
        <dbReference type="PROSITE" id="PS51720"/>
    </source>
</evidence>
<dbReference type="Gene3D" id="3.40.50.300">
    <property type="entry name" value="P-loop containing nucleotide triphosphate hydrolases"/>
    <property type="match status" value="1"/>
</dbReference>
<dbReference type="RefSeq" id="XP_055864092.1">
    <property type="nucleotide sequence ID" value="XM_056008117.1"/>
</dbReference>
<dbReference type="Pfam" id="PF04548">
    <property type="entry name" value="AIG1"/>
    <property type="match status" value="1"/>
</dbReference>
<protein>
    <submittedName>
        <fullName evidence="6 7">Uncharacterized protein LOC106070413</fullName>
    </submittedName>
</protein>
<sequence length="369" mass="42276">MNYPSDIDLLLIGKTGNGKSATGNSILQCKAFKSVASTQSVTSDIQFGMCESQGRIIKVVDGPGIGDTRMNSEKAVNLVKSSLEYAIGLNPRGYHALLVVVKYGCRFTEEEQDTIKFLKALFGKTFIQDYGILVMTNGDSFDSEPDRSHTTFKGWCKEQTGPFADMIKECKGRIVLFDNRTQDKGKRISQIRALMHFVEDIQTQRKPYTDENFEMARAAKDKILSSTRKPLITEKMLKEAGLVFQRLTDIQSNRLQQNWLKDLENLLVRAEALHSSVVAQDKSTGDLREMIKHTAELKNNISQEIKFCVKRNEEEKKQQQEEQLRELLEHMVLFDLAESYSQANRKYNDDIVRNLLRNVEFPLRRFVWL</sequence>
<dbReference type="GeneID" id="106070413"/>
<dbReference type="SUPFAM" id="SSF52540">
    <property type="entry name" value="P-loop containing nucleoside triphosphate hydrolases"/>
    <property type="match status" value="1"/>
</dbReference>
<dbReference type="InterPro" id="IPR027417">
    <property type="entry name" value="P-loop_NTPase"/>
</dbReference>
<dbReference type="GO" id="GO:0005525">
    <property type="term" value="F:GTP binding"/>
    <property type="evidence" value="ECO:0007669"/>
    <property type="project" value="UniProtKB-KW"/>
</dbReference>
<dbReference type="OrthoDB" id="431287at2759"/>
<evidence type="ECO:0000256" key="1">
    <source>
        <dbReference type="ARBA" id="ARBA00008535"/>
    </source>
</evidence>
<gene>
    <name evidence="6 7" type="primary">LOC106070413</name>
</gene>
<reference evidence="6 7" key="1">
    <citation type="submission" date="2025-04" db="UniProtKB">
        <authorList>
            <consortium name="RefSeq"/>
        </authorList>
    </citation>
    <scope>IDENTIFICATION</scope>
</reference>
<keyword evidence="5" id="KW-1185">Reference proteome</keyword>
<comment type="similarity">
    <text evidence="1">Belongs to the TRAFAC class TrmE-Era-EngA-EngB-Septin-like GTPase superfamily. AIG1/Toc34/Toc159-like paraseptin GTPase family. IAN subfamily.</text>
</comment>
<dbReference type="KEGG" id="bgt:106070413"/>
<dbReference type="PANTHER" id="PTHR10903:SF184">
    <property type="entry name" value="GTP-BINDING PROTEIN A"/>
    <property type="match status" value="1"/>
</dbReference>
<dbReference type="Proteomes" id="UP001165740">
    <property type="component" value="Chromosome 13"/>
</dbReference>
<dbReference type="OMA" id="ITHCESR"/>
<name>A0A9U8EFM3_BIOGL</name>
<evidence type="ECO:0000256" key="3">
    <source>
        <dbReference type="ARBA" id="ARBA00023134"/>
    </source>
</evidence>
<dbReference type="PROSITE" id="PS51720">
    <property type="entry name" value="G_AIG1"/>
    <property type="match status" value="1"/>
</dbReference>
<dbReference type="FunFam" id="3.40.50.300:FF:000840">
    <property type="entry name" value="Immune-associated nucleotide-binding protein 9"/>
    <property type="match status" value="1"/>
</dbReference>
<evidence type="ECO:0000313" key="7">
    <source>
        <dbReference type="RefSeq" id="XP_055864092.1"/>
    </source>
</evidence>